<reference evidence="3" key="1">
    <citation type="journal article" date="2020" name="Stud. Mycol.">
        <title>101 Dothideomycetes genomes: a test case for predicting lifestyles and emergence of pathogens.</title>
        <authorList>
            <person name="Haridas S."/>
            <person name="Albert R."/>
            <person name="Binder M."/>
            <person name="Bloem J."/>
            <person name="Labutti K."/>
            <person name="Salamov A."/>
            <person name="Andreopoulos B."/>
            <person name="Baker S."/>
            <person name="Barry K."/>
            <person name="Bills G."/>
            <person name="Bluhm B."/>
            <person name="Cannon C."/>
            <person name="Castanera R."/>
            <person name="Culley D."/>
            <person name="Daum C."/>
            <person name="Ezra D."/>
            <person name="Gonzalez J."/>
            <person name="Henrissat B."/>
            <person name="Kuo A."/>
            <person name="Liang C."/>
            <person name="Lipzen A."/>
            <person name="Lutzoni F."/>
            <person name="Magnuson J."/>
            <person name="Mondo S."/>
            <person name="Nolan M."/>
            <person name="Ohm R."/>
            <person name="Pangilinan J."/>
            <person name="Park H.-J."/>
            <person name="Ramirez L."/>
            <person name="Alfaro M."/>
            <person name="Sun H."/>
            <person name="Tritt A."/>
            <person name="Yoshinaga Y."/>
            <person name="Zwiers L.-H."/>
            <person name="Turgeon B."/>
            <person name="Goodwin S."/>
            <person name="Spatafora J."/>
            <person name="Crous P."/>
            <person name="Grigoriev I."/>
        </authorList>
    </citation>
    <scope>NUCLEOTIDE SEQUENCE</scope>
    <source>
        <strain evidence="3">CBS 110217</strain>
    </source>
</reference>
<organism evidence="3 4">
    <name type="scientific">Setomelanomma holmii</name>
    <dbReference type="NCBI Taxonomy" id="210430"/>
    <lineage>
        <taxon>Eukaryota</taxon>
        <taxon>Fungi</taxon>
        <taxon>Dikarya</taxon>
        <taxon>Ascomycota</taxon>
        <taxon>Pezizomycotina</taxon>
        <taxon>Dothideomycetes</taxon>
        <taxon>Pleosporomycetidae</taxon>
        <taxon>Pleosporales</taxon>
        <taxon>Pleosporineae</taxon>
        <taxon>Phaeosphaeriaceae</taxon>
        <taxon>Setomelanomma</taxon>
    </lineage>
</organism>
<accession>A0A9P4HA43</accession>
<evidence type="ECO:0000256" key="1">
    <source>
        <dbReference type="SAM" id="MobiDB-lite"/>
    </source>
</evidence>
<gene>
    <name evidence="3" type="ORF">EK21DRAFT_88595</name>
</gene>
<keyword evidence="4" id="KW-1185">Reference proteome</keyword>
<feature type="domain" description="Apple" evidence="2">
    <location>
        <begin position="428"/>
        <end position="474"/>
    </location>
</feature>
<evidence type="ECO:0000313" key="4">
    <source>
        <dbReference type="Proteomes" id="UP000799777"/>
    </source>
</evidence>
<evidence type="ECO:0000259" key="2">
    <source>
        <dbReference type="Pfam" id="PF14295"/>
    </source>
</evidence>
<dbReference type="AlphaFoldDB" id="A0A9P4HA43"/>
<dbReference type="Gene3D" id="3.50.4.10">
    <property type="entry name" value="Hepatocyte Growth Factor"/>
    <property type="match status" value="1"/>
</dbReference>
<comment type="caution">
    <text evidence="3">The sequence shown here is derived from an EMBL/GenBank/DDBJ whole genome shotgun (WGS) entry which is preliminary data.</text>
</comment>
<name>A0A9P4HA43_9PLEO</name>
<feature type="domain" description="Apple" evidence="2">
    <location>
        <begin position="288"/>
        <end position="326"/>
    </location>
</feature>
<dbReference type="PANTHER" id="PTHR33946">
    <property type="match status" value="1"/>
</dbReference>
<feature type="region of interest" description="Disordered" evidence="1">
    <location>
        <begin position="185"/>
        <end position="220"/>
    </location>
</feature>
<dbReference type="InterPro" id="IPR003609">
    <property type="entry name" value="Pan_app"/>
</dbReference>
<dbReference type="Proteomes" id="UP000799777">
    <property type="component" value="Unassembled WGS sequence"/>
</dbReference>
<sequence length="602" mass="61894">MTAVTTGCSFVASDLVSEYSGQVPTFSYRATSHSDDYFGVQMTFLTGTSTCYGATPSGTPYITNSAAGFSRDCLWNYIASQEYTALVCTASVTDIPDGPLTISYEGVAADAAQSPMPFVATFGPSPTAQVTTTSTTTSILDVIATSTASADPITTVTVTESGSPINGQNTVQVTQPTTSTSTVYVSSCSSSSPAMASSTPSSDPSSSRISSSSGVSSTTLPPTSIALASSTSTSVPPSSTVFCPGSDGSIIQTYAGPIQDECYTDRPNYDTNYDTDYDSDYDTDYDTNHDISGNPLYPGTYEGCLAACAARSDCQQVAYVPGGPCYLESAVGYPNKSGNVIGGRLLANRQVASSVSSKATTSSVSVSRTSAIASPTSYQTTTVTTTVSGTGYQCTCKPTDAPTLVCPSADGTTHTSDCGATYAIECAADRHGNDLAGSILHVDNLSRCIKACDNTPGCVGVSYSPGFPPSCYLKGAVGALSVNSNIWGARQLTSCSTTGKLKLHRKRVVHAVPVKKAIEKRGIPYGPDYTYITGTSTVVSTSTSTSTTATTTVTPTESGATTITVYTTAYVTAVVTSAVPSTTVTSVTVTTCPAMSAPELKL</sequence>
<dbReference type="EMBL" id="ML978186">
    <property type="protein sequence ID" value="KAF2030878.1"/>
    <property type="molecule type" value="Genomic_DNA"/>
</dbReference>
<dbReference type="OrthoDB" id="160645at2759"/>
<dbReference type="Pfam" id="PF14295">
    <property type="entry name" value="PAN_4"/>
    <property type="match status" value="2"/>
</dbReference>
<proteinExistence type="predicted"/>
<protein>
    <recommendedName>
        <fullName evidence="2">Apple domain-containing protein</fullName>
    </recommendedName>
</protein>
<dbReference type="PANTHER" id="PTHR33946:SF4">
    <property type="entry name" value="COAGULATION FACTOR XI"/>
    <property type="match status" value="1"/>
</dbReference>
<evidence type="ECO:0000313" key="3">
    <source>
        <dbReference type="EMBL" id="KAF2030878.1"/>
    </source>
</evidence>